<dbReference type="AlphaFoldDB" id="A0A8J7LQB6"/>
<reference evidence="2" key="1">
    <citation type="submission" date="2020-12" db="EMBL/GenBank/DDBJ databases">
        <title>Sedimentitalea sp. nov., isolated from sand in Incheon.</title>
        <authorList>
            <person name="Kim W."/>
        </authorList>
    </citation>
    <scope>NUCLEOTIDE SEQUENCE</scope>
    <source>
        <strain evidence="2">CAU 1593</strain>
    </source>
</reference>
<proteinExistence type="predicted"/>
<accession>A0A8J7LQB6</accession>
<gene>
    <name evidence="2" type="ORF">JF290_03445</name>
</gene>
<comment type="caution">
    <text evidence="2">The sequence shown here is derived from an EMBL/GenBank/DDBJ whole genome shotgun (WGS) entry which is preliminary data.</text>
</comment>
<evidence type="ECO:0000256" key="1">
    <source>
        <dbReference type="SAM" id="SignalP"/>
    </source>
</evidence>
<keyword evidence="1" id="KW-0732">Signal</keyword>
<organism evidence="2 3">
    <name type="scientific">Sedimentitalea arenosa</name>
    <dbReference type="NCBI Taxonomy" id="2798803"/>
    <lineage>
        <taxon>Bacteria</taxon>
        <taxon>Pseudomonadati</taxon>
        <taxon>Pseudomonadota</taxon>
        <taxon>Alphaproteobacteria</taxon>
        <taxon>Rhodobacterales</taxon>
        <taxon>Paracoccaceae</taxon>
        <taxon>Sedimentitalea</taxon>
    </lineage>
</organism>
<protein>
    <recommendedName>
        <fullName evidence="4">Ig-like domain-containing protein</fullName>
    </recommendedName>
</protein>
<name>A0A8J7LQB6_9RHOB</name>
<sequence>MQRLVSFSLAAALALAVPSVGSAFTSKRGAKVNPVNSTVFEVVPSSGGDGQVFWCSAADYAQRELRASWNAQLYIARGRGPSVTTNRRSAVQFTLDPQAASVTPIESSLSLNSLKAGENMTVRRAYDFCAKQSIF</sequence>
<dbReference type="RefSeq" id="WP_199023352.1">
    <property type="nucleotide sequence ID" value="NZ_JAELVR010000002.1"/>
</dbReference>
<feature type="chain" id="PRO_5035261813" description="Ig-like domain-containing protein" evidence="1">
    <location>
        <begin position="24"/>
        <end position="135"/>
    </location>
</feature>
<keyword evidence="3" id="KW-1185">Reference proteome</keyword>
<dbReference type="EMBL" id="JAELVR010000002">
    <property type="protein sequence ID" value="MBJ6370573.1"/>
    <property type="molecule type" value="Genomic_DNA"/>
</dbReference>
<dbReference type="Proteomes" id="UP000619079">
    <property type="component" value="Unassembled WGS sequence"/>
</dbReference>
<evidence type="ECO:0000313" key="3">
    <source>
        <dbReference type="Proteomes" id="UP000619079"/>
    </source>
</evidence>
<evidence type="ECO:0008006" key="4">
    <source>
        <dbReference type="Google" id="ProtNLM"/>
    </source>
</evidence>
<feature type="signal peptide" evidence="1">
    <location>
        <begin position="1"/>
        <end position="23"/>
    </location>
</feature>
<evidence type="ECO:0000313" key="2">
    <source>
        <dbReference type="EMBL" id="MBJ6370573.1"/>
    </source>
</evidence>